<keyword evidence="2" id="KW-0812">Transmembrane</keyword>
<feature type="transmembrane region" description="Helical" evidence="2">
    <location>
        <begin position="44"/>
        <end position="61"/>
    </location>
</feature>
<evidence type="ECO:0000313" key="3">
    <source>
        <dbReference type="EMBL" id="QIB73999.1"/>
    </source>
</evidence>
<evidence type="ECO:0000313" key="4">
    <source>
        <dbReference type="Proteomes" id="UP000465846"/>
    </source>
</evidence>
<feature type="transmembrane region" description="Helical" evidence="2">
    <location>
        <begin position="7"/>
        <end position="32"/>
    </location>
</feature>
<dbReference type="Pfam" id="PF23933">
    <property type="entry name" value="DUF7269"/>
    <property type="match status" value="1"/>
</dbReference>
<dbReference type="GeneID" id="44079064"/>
<sequence>MKALRTVAGLAGIVVVAVTIGLVAGVVTPVSALSEWASSLDGEQFLLALAAVLLLGGLWLARRRASSTSDRFTELREMPPEGASAPASIRVGGRFDRVVGNALSSDDDDAMAPVVTRLRETATGLYADVADVDQQTARRCIRNGEWTNDELAAAFLAAESGQIPLRSRIRVWLDPPRERRRRVDATLDALFELREGVVPASEDSKRLAEQGSETLRESEDSAGREPEISGPDESEIESIAPDETDHVSATKVDAGGEQ</sequence>
<dbReference type="AlphaFoldDB" id="A0A6C0UJH6"/>
<feature type="compositionally biased region" description="Basic and acidic residues" evidence="1">
    <location>
        <begin position="202"/>
        <end position="227"/>
    </location>
</feature>
<keyword evidence="2" id="KW-1133">Transmembrane helix</keyword>
<name>A0A6C0UJH6_9EURY</name>
<gene>
    <name evidence="3" type="ORF">G3I44_06645</name>
</gene>
<organism evidence="3 4">
    <name type="scientific">Halogeometricum borinquense</name>
    <dbReference type="NCBI Taxonomy" id="60847"/>
    <lineage>
        <taxon>Archaea</taxon>
        <taxon>Methanobacteriati</taxon>
        <taxon>Methanobacteriota</taxon>
        <taxon>Stenosarchaea group</taxon>
        <taxon>Halobacteria</taxon>
        <taxon>Halobacteriales</taxon>
        <taxon>Haloferacaceae</taxon>
        <taxon>Halogeometricum</taxon>
    </lineage>
</organism>
<protein>
    <submittedName>
        <fullName evidence="3">Uncharacterized protein</fullName>
    </submittedName>
</protein>
<keyword evidence="2" id="KW-0472">Membrane</keyword>
<proteinExistence type="predicted"/>
<dbReference type="InterPro" id="IPR055693">
    <property type="entry name" value="DUF7269"/>
</dbReference>
<accession>A0A6C0UJH6</accession>
<reference evidence="3 4" key="1">
    <citation type="submission" date="2020-02" db="EMBL/GenBank/DDBJ databases">
        <title>Whole genome sequence of Halogeometricum borinquense strain wsp4.</title>
        <authorList>
            <person name="Verma D.K."/>
            <person name="Gopal K."/>
            <person name="Prasad E.S."/>
        </authorList>
    </citation>
    <scope>NUCLEOTIDE SEQUENCE [LARGE SCALE GENOMIC DNA]</scope>
    <source>
        <strain evidence="4">wsp4</strain>
    </source>
</reference>
<dbReference type="RefSeq" id="WP_163485969.1">
    <property type="nucleotide sequence ID" value="NZ_CP048739.1"/>
</dbReference>
<feature type="region of interest" description="Disordered" evidence="1">
    <location>
        <begin position="200"/>
        <end position="258"/>
    </location>
</feature>
<feature type="compositionally biased region" description="Acidic residues" evidence="1">
    <location>
        <begin position="230"/>
        <end position="242"/>
    </location>
</feature>
<dbReference type="EMBL" id="CP048739">
    <property type="protein sequence ID" value="QIB73999.1"/>
    <property type="molecule type" value="Genomic_DNA"/>
</dbReference>
<evidence type="ECO:0000256" key="2">
    <source>
        <dbReference type="SAM" id="Phobius"/>
    </source>
</evidence>
<evidence type="ECO:0000256" key="1">
    <source>
        <dbReference type="SAM" id="MobiDB-lite"/>
    </source>
</evidence>
<dbReference type="Proteomes" id="UP000465846">
    <property type="component" value="Chromosome"/>
</dbReference>